<accession>E9H5X1</accession>
<evidence type="ECO:0000313" key="2">
    <source>
        <dbReference type="EMBL" id="EFX72863.1"/>
    </source>
</evidence>
<feature type="region of interest" description="Disordered" evidence="1">
    <location>
        <begin position="53"/>
        <end position="133"/>
    </location>
</feature>
<gene>
    <name evidence="2" type="ORF">DAPPUDRAFT_325831</name>
</gene>
<sequence>MEDTQTIKKEEDQGRPEITSRRDEYTLQYWVKLRKTVTCMNVLEVVTDKSFVYASKKSKGGSPKKDDLSSAGKSAQKHHSKPSRPSKTHAKDSRIGMETKGNVGKASKEVTQHLKSRNISSEEEEDETSLLKKISMKETDAEILNPLVKSGPFNEKERGTEPRIKYPPTKKVKFSLANVDDSSSKETDNQSAEHEPILTSPCQQQTVLSTQQPAKSSQAI</sequence>
<protein>
    <submittedName>
        <fullName evidence="2">Uncharacterized protein</fullName>
    </submittedName>
</protein>
<feature type="compositionally biased region" description="Basic residues" evidence="1">
    <location>
        <begin position="75"/>
        <end position="88"/>
    </location>
</feature>
<dbReference type="InParanoid" id="E9H5X1"/>
<dbReference type="KEGG" id="dpx:DAPPUDRAFT_325831"/>
<feature type="compositionally biased region" description="Basic and acidic residues" evidence="1">
    <location>
        <begin position="182"/>
        <end position="196"/>
    </location>
</feature>
<dbReference type="Proteomes" id="UP000000305">
    <property type="component" value="Unassembled WGS sequence"/>
</dbReference>
<keyword evidence="3" id="KW-1185">Reference proteome</keyword>
<feature type="compositionally biased region" description="Basic and acidic residues" evidence="1">
    <location>
        <begin position="154"/>
        <end position="164"/>
    </location>
</feature>
<feature type="region of interest" description="Disordered" evidence="1">
    <location>
        <begin position="1"/>
        <end position="23"/>
    </location>
</feature>
<organism evidence="2 3">
    <name type="scientific">Daphnia pulex</name>
    <name type="common">Water flea</name>
    <dbReference type="NCBI Taxonomy" id="6669"/>
    <lineage>
        <taxon>Eukaryota</taxon>
        <taxon>Metazoa</taxon>
        <taxon>Ecdysozoa</taxon>
        <taxon>Arthropoda</taxon>
        <taxon>Crustacea</taxon>
        <taxon>Branchiopoda</taxon>
        <taxon>Diplostraca</taxon>
        <taxon>Cladocera</taxon>
        <taxon>Anomopoda</taxon>
        <taxon>Daphniidae</taxon>
        <taxon>Daphnia</taxon>
    </lineage>
</organism>
<dbReference type="EMBL" id="GL732595">
    <property type="protein sequence ID" value="EFX72863.1"/>
    <property type="molecule type" value="Genomic_DNA"/>
</dbReference>
<feature type="compositionally biased region" description="Polar residues" evidence="1">
    <location>
        <begin position="200"/>
        <end position="220"/>
    </location>
</feature>
<evidence type="ECO:0000256" key="1">
    <source>
        <dbReference type="SAM" id="MobiDB-lite"/>
    </source>
</evidence>
<evidence type="ECO:0000313" key="3">
    <source>
        <dbReference type="Proteomes" id="UP000000305"/>
    </source>
</evidence>
<dbReference type="HOGENOM" id="CLU_1257212_0_0_1"/>
<dbReference type="AlphaFoldDB" id="E9H5X1"/>
<name>E9H5X1_DAPPU</name>
<reference evidence="2 3" key="1">
    <citation type="journal article" date="2011" name="Science">
        <title>The ecoresponsive genome of Daphnia pulex.</title>
        <authorList>
            <person name="Colbourne J.K."/>
            <person name="Pfrender M.E."/>
            <person name="Gilbert D."/>
            <person name="Thomas W.K."/>
            <person name="Tucker A."/>
            <person name="Oakley T.H."/>
            <person name="Tokishita S."/>
            <person name="Aerts A."/>
            <person name="Arnold G.J."/>
            <person name="Basu M.K."/>
            <person name="Bauer D.J."/>
            <person name="Caceres C.E."/>
            <person name="Carmel L."/>
            <person name="Casola C."/>
            <person name="Choi J.H."/>
            <person name="Detter J.C."/>
            <person name="Dong Q."/>
            <person name="Dusheyko S."/>
            <person name="Eads B.D."/>
            <person name="Frohlich T."/>
            <person name="Geiler-Samerotte K.A."/>
            <person name="Gerlach D."/>
            <person name="Hatcher P."/>
            <person name="Jogdeo S."/>
            <person name="Krijgsveld J."/>
            <person name="Kriventseva E.V."/>
            <person name="Kultz D."/>
            <person name="Laforsch C."/>
            <person name="Lindquist E."/>
            <person name="Lopez J."/>
            <person name="Manak J.R."/>
            <person name="Muller J."/>
            <person name="Pangilinan J."/>
            <person name="Patwardhan R.P."/>
            <person name="Pitluck S."/>
            <person name="Pritham E.J."/>
            <person name="Rechtsteiner A."/>
            <person name="Rho M."/>
            <person name="Rogozin I.B."/>
            <person name="Sakarya O."/>
            <person name="Salamov A."/>
            <person name="Schaack S."/>
            <person name="Shapiro H."/>
            <person name="Shiga Y."/>
            <person name="Skalitzky C."/>
            <person name="Smith Z."/>
            <person name="Souvorov A."/>
            <person name="Sung W."/>
            <person name="Tang Z."/>
            <person name="Tsuchiya D."/>
            <person name="Tu H."/>
            <person name="Vos H."/>
            <person name="Wang M."/>
            <person name="Wolf Y.I."/>
            <person name="Yamagata H."/>
            <person name="Yamada T."/>
            <person name="Ye Y."/>
            <person name="Shaw J.R."/>
            <person name="Andrews J."/>
            <person name="Crease T.J."/>
            <person name="Tang H."/>
            <person name="Lucas S.M."/>
            <person name="Robertson H.M."/>
            <person name="Bork P."/>
            <person name="Koonin E.V."/>
            <person name="Zdobnov E.M."/>
            <person name="Grigoriev I.V."/>
            <person name="Lynch M."/>
            <person name="Boore J.L."/>
        </authorList>
    </citation>
    <scope>NUCLEOTIDE SEQUENCE [LARGE SCALE GENOMIC DNA]</scope>
</reference>
<proteinExistence type="predicted"/>
<feature type="region of interest" description="Disordered" evidence="1">
    <location>
        <begin position="146"/>
        <end position="220"/>
    </location>
</feature>